<dbReference type="Pfam" id="PF22168">
    <property type="entry name" value="DIP2311-like_C"/>
    <property type="match status" value="1"/>
</dbReference>
<comment type="caution">
    <text evidence="5">The sequence shown here is derived from an EMBL/GenBank/DDBJ whole genome shotgun (WGS) entry which is preliminary data.</text>
</comment>
<dbReference type="RefSeq" id="WP_010935749.1">
    <property type="nucleotide sequence ID" value="NZ_JADQUE010000002.1"/>
</dbReference>
<feature type="domain" description="DUF5635" evidence="3">
    <location>
        <begin position="412"/>
        <end position="497"/>
    </location>
</feature>
<dbReference type="Gene3D" id="3.30.950.30">
    <property type="entry name" value="Schlafen, AAA domain"/>
    <property type="match status" value="1"/>
</dbReference>
<dbReference type="InterPro" id="IPR036388">
    <property type="entry name" value="WH-like_DNA-bd_sf"/>
</dbReference>
<dbReference type="Gene3D" id="1.10.10.10">
    <property type="entry name" value="Winged helix-like DNA-binding domain superfamily/Winged helix DNA-binding domain"/>
    <property type="match status" value="1"/>
</dbReference>
<dbReference type="PANTHER" id="PTHR30595:SF6">
    <property type="entry name" value="SCHLAFEN ALBA-2 DOMAIN-CONTAINING PROTEIN"/>
    <property type="match status" value="1"/>
</dbReference>
<dbReference type="Gene3D" id="6.10.10.130">
    <property type="match status" value="1"/>
</dbReference>
<dbReference type="Proteomes" id="UP000197692">
    <property type="component" value="Unassembled WGS sequence"/>
</dbReference>
<dbReference type="InterPro" id="IPR040728">
    <property type="entry name" value="DUF5635"/>
</dbReference>
<evidence type="ECO:0000259" key="2">
    <source>
        <dbReference type="Pfam" id="PF04326"/>
    </source>
</evidence>
<dbReference type="InterPro" id="IPR038475">
    <property type="entry name" value="RecG_C_sf"/>
</dbReference>
<dbReference type="Gene3D" id="1.10.10.2340">
    <property type="match status" value="1"/>
</dbReference>
<sequence length="575" mass="62831">MTLSLPNMEGRREQLIAQVESILASAADGRVQKTKETQSVDFKEEAGRRNGPQIEPGKPENPEAADKLADEVACMANTPGGGALIVGIEDKTGRIIGTELDIDWLRQGIFTRIDVAPDVVAKRVLGQRVLAIYVAAAAEPIEDTSDRLRWRVGDSCRPVDRAEWWEYQRAQSGFDPMAQVTTATLGDARPAALALARKWDPAFAELTDEELLRGIGALDAEGFLSQAGKLLFTSLDRTAIELSIFDVHGGQVLNRVVPEPEKSCLEQLDYLEQALNVVNKNNTVVEGFVHKPVPEIPRLAVREAMLNAMIHRDWNRSEPIDVRWIELDSTLIVRSPGGFPAAITSENVLSNRAARYPALADLYRALGLVDKQGVGVDRMYQAMIALGHRPPTIEEIAGPFVETTLVGGRPVLPVLELVSSIVPEARQDDYRIAIVLYLLFQRPFITIDVVARGLQSGKEAARNALEAARQTTVAGAPLIIAHDGVWLLGNACREILRKVEPSPFSPVRYLSTDQAELTNAAMLWLSEVGDLATSDLMAMCGVSRGTAKACVDGLVDEERVVAVGGGRSRRYRLVE</sequence>
<dbReference type="Gene3D" id="3.30.565.60">
    <property type="match status" value="1"/>
</dbReference>
<dbReference type="SMR" id="A0A854NI82"/>
<gene>
    <name evidence="5" type="ORF">AY602_02130</name>
</gene>
<dbReference type="InterPro" id="IPR054760">
    <property type="entry name" value="DIP2311-like_C"/>
</dbReference>
<proteinExistence type="predicted"/>
<evidence type="ECO:0000313" key="6">
    <source>
        <dbReference type="Proteomes" id="UP000197692"/>
    </source>
</evidence>
<protein>
    <submittedName>
        <fullName evidence="5">Transcriptional regulator</fullName>
    </submittedName>
</protein>
<feature type="domain" description="Transcriptional regulator DIP2311-like C-terminal" evidence="4">
    <location>
        <begin position="512"/>
        <end position="574"/>
    </location>
</feature>
<feature type="compositionally biased region" description="Basic and acidic residues" evidence="1">
    <location>
        <begin position="30"/>
        <end position="48"/>
    </location>
</feature>
<reference evidence="6" key="1">
    <citation type="submission" date="2016-02" db="EMBL/GenBank/DDBJ databases">
        <title>Genomic analyses of a collection of pathogenic Corynebacterium diphtheriae.</title>
        <authorList>
            <person name="Sangal V."/>
            <person name="Titov L."/>
        </authorList>
    </citation>
    <scope>NUCLEOTIDE SEQUENCE [LARGE SCALE GENOMIC DNA]</scope>
    <source>
        <strain evidence="6">1438</strain>
    </source>
</reference>
<accession>A0A854NI82</accession>
<dbReference type="InterPro" id="IPR038461">
    <property type="entry name" value="Schlafen_AlbA_2_dom_sf"/>
</dbReference>
<name>A0A854NI82_CORDP</name>
<feature type="domain" description="Schlafen AlbA-2" evidence="2">
    <location>
        <begin position="36"/>
        <end position="159"/>
    </location>
</feature>
<dbReference type="Pfam" id="PF04326">
    <property type="entry name" value="SLFN_AlbA_2"/>
    <property type="match status" value="1"/>
</dbReference>
<dbReference type="Pfam" id="PF18685">
    <property type="entry name" value="DUF5635"/>
    <property type="match status" value="1"/>
</dbReference>
<dbReference type="AlphaFoldDB" id="A0A854NI82"/>
<evidence type="ECO:0000256" key="1">
    <source>
        <dbReference type="SAM" id="MobiDB-lite"/>
    </source>
</evidence>
<evidence type="ECO:0000259" key="4">
    <source>
        <dbReference type="Pfam" id="PF22168"/>
    </source>
</evidence>
<evidence type="ECO:0000259" key="3">
    <source>
        <dbReference type="Pfam" id="PF18685"/>
    </source>
</evidence>
<dbReference type="InterPro" id="IPR007421">
    <property type="entry name" value="Schlafen_AlbA_2_dom"/>
</dbReference>
<feature type="region of interest" description="Disordered" evidence="1">
    <location>
        <begin position="28"/>
        <end position="63"/>
    </location>
</feature>
<dbReference type="EMBL" id="LSZF01000020">
    <property type="protein sequence ID" value="OWM35306.1"/>
    <property type="molecule type" value="Genomic_DNA"/>
</dbReference>
<evidence type="ECO:0000313" key="5">
    <source>
        <dbReference type="EMBL" id="OWM35306.1"/>
    </source>
</evidence>
<organism evidence="5 6">
    <name type="scientific">Corynebacterium diphtheriae bv. mitis</name>
    <dbReference type="NCBI Taxonomy" id="1806053"/>
    <lineage>
        <taxon>Bacteria</taxon>
        <taxon>Bacillati</taxon>
        <taxon>Actinomycetota</taxon>
        <taxon>Actinomycetes</taxon>
        <taxon>Mycobacteriales</taxon>
        <taxon>Corynebacteriaceae</taxon>
        <taxon>Corynebacterium</taxon>
    </lineage>
</organism>
<dbReference type="PANTHER" id="PTHR30595">
    <property type="entry name" value="GLPR-RELATED TRANSCRIPTIONAL REPRESSOR"/>
    <property type="match status" value="1"/>
</dbReference>
<dbReference type="Pfam" id="PF13749">
    <property type="entry name" value="HATPase_c_4"/>
    <property type="match status" value="1"/>
</dbReference>